<evidence type="ECO:0000256" key="3">
    <source>
        <dbReference type="ARBA" id="ARBA00022801"/>
    </source>
</evidence>
<sequence>MKKLIYFSIALLFAAIQAKAQTQKDVYLFAYFKNNGEDGLHLAYSTDAYKWSALKNDSSFLKPTVSKDKLMRDPCIIRGADGLFHMVWTVSWKDKGIGYASSKDLITWSEQQFIPVMAKEDGARNTWAPEITYDSKSKLYMIYWASTITGRFTETASKMEDGYNHRIYYVTTKDFKSFSDTKLLYEPGFNVIDATIVNNDGRFVMFLKDETREPAQKNIKVAYAKQLIGPYSKASAAITGNYWAEGPTTLRKGNDWLVYFDKYRDHKYGAILSTDLKNWTDVSEKISLPKGLRHGTILNISHNELKALLTQ</sequence>
<dbReference type="GO" id="GO:0004553">
    <property type="term" value="F:hydrolase activity, hydrolyzing O-glycosyl compounds"/>
    <property type="evidence" value="ECO:0007669"/>
    <property type="project" value="InterPro"/>
</dbReference>
<evidence type="ECO:0000256" key="1">
    <source>
        <dbReference type="ARBA" id="ARBA00004834"/>
    </source>
</evidence>
<protein>
    <submittedName>
        <fullName evidence="7">Glycoside hydrolase family 43 protein</fullName>
    </submittedName>
</protein>
<keyword evidence="4 5" id="KW-0326">Glycosidase</keyword>
<proteinExistence type="inferred from homology"/>
<dbReference type="InterPro" id="IPR006710">
    <property type="entry name" value="Glyco_hydro_43"/>
</dbReference>
<evidence type="ECO:0000256" key="4">
    <source>
        <dbReference type="ARBA" id="ARBA00023295"/>
    </source>
</evidence>
<keyword evidence="8" id="KW-1185">Reference proteome</keyword>
<reference evidence="7 8" key="1">
    <citation type="submission" date="2020-08" db="EMBL/GenBank/DDBJ databases">
        <title>Genome sequence of Pedobacter roseus KACC 11594T.</title>
        <authorList>
            <person name="Hyun D.-W."/>
            <person name="Bae J.-W."/>
        </authorList>
    </citation>
    <scope>NUCLEOTIDE SEQUENCE [LARGE SCALE GENOMIC DNA]</scope>
    <source>
        <strain evidence="7 8">KACC 11594</strain>
    </source>
</reference>
<dbReference type="InterPro" id="IPR050727">
    <property type="entry name" value="GH43_arabinanases"/>
</dbReference>
<name>A0A7G9QB16_9SPHI</name>
<dbReference type="PANTHER" id="PTHR43301:SF3">
    <property type="entry name" value="ARABINAN ENDO-1,5-ALPHA-L-ARABINOSIDASE A-RELATED"/>
    <property type="match status" value="1"/>
</dbReference>
<keyword evidence="6" id="KW-0732">Signal</keyword>
<dbReference type="InterPro" id="IPR023296">
    <property type="entry name" value="Glyco_hydro_beta-prop_sf"/>
</dbReference>
<evidence type="ECO:0000256" key="2">
    <source>
        <dbReference type="ARBA" id="ARBA00009865"/>
    </source>
</evidence>
<dbReference type="GO" id="GO:0005975">
    <property type="term" value="P:carbohydrate metabolic process"/>
    <property type="evidence" value="ECO:0007669"/>
    <property type="project" value="InterPro"/>
</dbReference>
<dbReference type="Pfam" id="PF04616">
    <property type="entry name" value="Glyco_hydro_43"/>
    <property type="match status" value="1"/>
</dbReference>
<feature type="chain" id="PRO_5029009167" evidence="6">
    <location>
        <begin position="21"/>
        <end position="311"/>
    </location>
</feature>
<dbReference type="RefSeq" id="WP_187591263.1">
    <property type="nucleotide sequence ID" value="NZ_CP060723.1"/>
</dbReference>
<evidence type="ECO:0000313" key="7">
    <source>
        <dbReference type="EMBL" id="QNN40541.1"/>
    </source>
</evidence>
<dbReference type="Gene3D" id="2.115.10.20">
    <property type="entry name" value="Glycosyl hydrolase domain, family 43"/>
    <property type="match status" value="1"/>
</dbReference>
<dbReference type="KEGG" id="proe:H9L23_15465"/>
<feature type="signal peptide" evidence="6">
    <location>
        <begin position="1"/>
        <end position="20"/>
    </location>
</feature>
<evidence type="ECO:0000256" key="5">
    <source>
        <dbReference type="RuleBase" id="RU361187"/>
    </source>
</evidence>
<dbReference type="CDD" id="cd08983">
    <property type="entry name" value="GH43_Bt3655-like"/>
    <property type="match status" value="1"/>
</dbReference>
<evidence type="ECO:0000313" key="8">
    <source>
        <dbReference type="Proteomes" id="UP000515806"/>
    </source>
</evidence>
<accession>A0A7G9QB16</accession>
<organism evidence="7 8">
    <name type="scientific">Pedobacter roseus</name>
    <dbReference type="NCBI Taxonomy" id="336820"/>
    <lineage>
        <taxon>Bacteria</taxon>
        <taxon>Pseudomonadati</taxon>
        <taxon>Bacteroidota</taxon>
        <taxon>Sphingobacteriia</taxon>
        <taxon>Sphingobacteriales</taxon>
        <taxon>Sphingobacteriaceae</taxon>
        <taxon>Pedobacter</taxon>
    </lineage>
</organism>
<gene>
    <name evidence="7" type="ORF">H9L23_15465</name>
</gene>
<keyword evidence="3 5" id="KW-0378">Hydrolase</keyword>
<dbReference type="Proteomes" id="UP000515806">
    <property type="component" value="Chromosome"/>
</dbReference>
<dbReference type="SUPFAM" id="SSF75005">
    <property type="entry name" value="Arabinanase/levansucrase/invertase"/>
    <property type="match status" value="1"/>
</dbReference>
<dbReference type="EMBL" id="CP060723">
    <property type="protein sequence ID" value="QNN40541.1"/>
    <property type="molecule type" value="Genomic_DNA"/>
</dbReference>
<dbReference type="AlphaFoldDB" id="A0A7G9QB16"/>
<comment type="pathway">
    <text evidence="1">Glycan metabolism; L-arabinan degradation.</text>
</comment>
<comment type="similarity">
    <text evidence="2 5">Belongs to the glycosyl hydrolase 43 family.</text>
</comment>
<evidence type="ECO:0000256" key="6">
    <source>
        <dbReference type="SAM" id="SignalP"/>
    </source>
</evidence>
<dbReference type="PANTHER" id="PTHR43301">
    <property type="entry name" value="ARABINAN ENDO-1,5-ALPHA-L-ARABINOSIDASE"/>
    <property type="match status" value="1"/>
</dbReference>